<dbReference type="Pfam" id="PF13276">
    <property type="entry name" value="HTH_21"/>
    <property type="match status" value="1"/>
</dbReference>
<dbReference type="InterPro" id="IPR009057">
    <property type="entry name" value="Homeodomain-like_sf"/>
</dbReference>
<dbReference type="SUPFAM" id="SSF53098">
    <property type="entry name" value="Ribonuclease H-like"/>
    <property type="match status" value="1"/>
</dbReference>
<organism evidence="3 4">
    <name type="scientific">Natronobacillus azotifigens</name>
    <dbReference type="NCBI Taxonomy" id="472978"/>
    <lineage>
        <taxon>Bacteria</taxon>
        <taxon>Bacillati</taxon>
        <taxon>Bacillota</taxon>
        <taxon>Bacilli</taxon>
        <taxon>Bacillales</taxon>
        <taxon>Bacillaceae</taxon>
        <taxon>Natronobacillus</taxon>
    </lineage>
</organism>
<sequence>MAKRERRTFSKEFKEQIVQLHASGKPRSEIIKEYELTPSAFDKWVRQQKTSGSFEEKDNRTPEEAELIKLRKENQRLTMENDIFKASRADHGTKVDVIRNNRHKYSVSAMCDVLEIPRSTYYYEAKTRDNQEEEELTELIVDIFKKNRGVYGQRKIKKKLFKLGWQVSRRRIGRIMKEQGLVSKYTIAQFRPKKTTVNESEIGNTLNREFDQEEELKVIVSDLTYVRVNLKWHYICVLIDLYNREIIGYSAGANKSAELVQRAFGTVKYNLNRLELFHTDRGSEFKNKLIDEALETFGIERSLSEKGTPYDNAVAVATFKTIKTEFVKGSIFATQQQLDLELFDYVNWFNNIRIHGSLDYLTPIEYKRKHQTKATAIV</sequence>
<proteinExistence type="predicted"/>
<dbReference type="InterPro" id="IPR001584">
    <property type="entry name" value="Integrase_cat-core"/>
</dbReference>
<dbReference type="AlphaFoldDB" id="A0A9J6RCI3"/>
<dbReference type="Pfam" id="PF13333">
    <property type="entry name" value="rve_2"/>
    <property type="match status" value="1"/>
</dbReference>
<evidence type="ECO:0000256" key="1">
    <source>
        <dbReference type="ARBA" id="ARBA00002286"/>
    </source>
</evidence>
<accession>A0A9J6RCI3</accession>
<dbReference type="GO" id="GO:0004803">
    <property type="term" value="F:transposase activity"/>
    <property type="evidence" value="ECO:0007669"/>
    <property type="project" value="InterPro"/>
</dbReference>
<feature type="domain" description="Integrase catalytic" evidence="2">
    <location>
        <begin position="211"/>
        <end position="371"/>
    </location>
</feature>
<dbReference type="Gene3D" id="1.10.10.60">
    <property type="entry name" value="Homeodomain-like"/>
    <property type="match status" value="1"/>
</dbReference>
<dbReference type="NCBIfam" id="NF033516">
    <property type="entry name" value="transpos_IS3"/>
    <property type="match status" value="1"/>
</dbReference>
<evidence type="ECO:0000259" key="2">
    <source>
        <dbReference type="PROSITE" id="PS50994"/>
    </source>
</evidence>
<name>A0A9J6RCI3_9BACI</name>
<evidence type="ECO:0000313" key="3">
    <source>
        <dbReference type="EMBL" id="MCZ0703012.1"/>
    </source>
</evidence>
<keyword evidence="4" id="KW-1185">Reference proteome</keyword>
<dbReference type="PROSITE" id="PS50994">
    <property type="entry name" value="INTEGRASE"/>
    <property type="match status" value="1"/>
</dbReference>
<dbReference type="Pfam" id="PF01527">
    <property type="entry name" value="HTH_Tnp_1"/>
    <property type="match status" value="1"/>
</dbReference>
<dbReference type="RefSeq" id="WP_268779782.1">
    <property type="nucleotide sequence ID" value="NZ_JAPRAT010000011.1"/>
</dbReference>
<dbReference type="Pfam" id="PF00665">
    <property type="entry name" value="rve"/>
    <property type="match status" value="1"/>
</dbReference>
<comment type="caution">
    <text evidence="3">The sequence shown here is derived from an EMBL/GenBank/DDBJ whole genome shotgun (WGS) entry which is preliminary data.</text>
</comment>
<comment type="function">
    <text evidence="1">Involved in the transposition of the insertion sequence.</text>
</comment>
<dbReference type="PANTHER" id="PTHR46889">
    <property type="entry name" value="TRANSPOSASE INSF FOR INSERTION SEQUENCE IS3B-RELATED"/>
    <property type="match status" value="1"/>
</dbReference>
<dbReference type="PANTHER" id="PTHR46889:SF4">
    <property type="entry name" value="TRANSPOSASE INSO FOR INSERTION SEQUENCE ELEMENT IS911B-RELATED"/>
    <property type="match status" value="1"/>
</dbReference>
<dbReference type="GO" id="GO:0015074">
    <property type="term" value="P:DNA integration"/>
    <property type="evidence" value="ECO:0007669"/>
    <property type="project" value="InterPro"/>
</dbReference>
<protein>
    <submittedName>
        <fullName evidence="3">IS3 family transposase</fullName>
    </submittedName>
</protein>
<dbReference type="GO" id="GO:0003677">
    <property type="term" value="F:DNA binding"/>
    <property type="evidence" value="ECO:0007669"/>
    <property type="project" value="InterPro"/>
</dbReference>
<dbReference type="GO" id="GO:0006313">
    <property type="term" value="P:DNA transposition"/>
    <property type="evidence" value="ECO:0007669"/>
    <property type="project" value="InterPro"/>
</dbReference>
<dbReference type="InterPro" id="IPR012337">
    <property type="entry name" value="RNaseH-like_sf"/>
</dbReference>
<dbReference type="InterPro" id="IPR025948">
    <property type="entry name" value="HTH-like_dom"/>
</dbReference>
<gene>
    <name evidence="3" type="ORF">OWO01_07285</name>
</gene>
<dbReference type="Proteomes" id="UP001084197">
    <property type="component" value="Unassembled WGS sequence"/>
</dbReference>
<dbReference type="InterPro" id="IPR050900">
    <property type="entry name" value="Transposase_IS3/IS150/IS904"/>
</dbReference>
<dbReference type="InterPro" id="IPR002514">
    <property type="entry name" value="Transposase_8"/>
</dbReference>
<evidence type="ECO:0000313" key="4">
    <source>
        <dbReference type="Proteomes" id="UP001084197"/>
    </source>
</evidence>
<dbReference type="EMBL" id="JAPRAT010000011">
    <property type="protein sequence ID" value="MCZ0703012.1"/>
    <property type="molecule type" value="Genomic_DNA"/>
</dbReference>
<dbReference type="InterPro" id="IPR036397">
    <property type="entry name" value="RNaseH_sf"/>
</dbReference>
<reference evidence="3" key="1">
    <citation type="submission" date="2022-11" db="EMBL/GenBank/DDBJ databases">
        <title>WGS of Natronobacillus azotifigens 24KS-1, an anaerobic diazotrophic haloalkaliphile from soda-rich habitats.</title>
        <authorList>
            <person name="Sorokin D.Y."/>
            <person name="Merkel A.Y."/>
        </authorList>
    </citation>
    <scope>NUCLEOTIDE SEQUENCE</scope>
    <source>
        <strain evidence="3">24KS-1</strain>
    </source>
</reference>
<dbReference type="SUPFAM" id="SSF46689">
    <property type="entry name" value="Homeodomain-like"/>
    <property type="match status" value="1"/>
</dbReference>
<dbReference type="InterPro" id="IPR048020">
    <property type="entry name" value="Transpos_IS3"/>
</dbReference>
<dbReference type="Gene3D" id="3.30.420.10">
    <property type="entry name" value="Ribonuclease H-like superfamily/Ribonuclease H"/>
    <property type="match status" value="1"/>
</dbReference>